<dbReference type="PROSITE" id="PS51257">
    <property type="entry name" value="PROKAR_LIPOPROTEIN"/>
    <property type="match status" value="1"/>
</dbReference>
<dbReference type="EMBL" id="CP020919">
    <property type="protein sequence ID" value="AWG25642.1"/>
    <property type="molecule type" value="Genomic_DNA"/>
</dbReference>
<evidence type="ECO:0000313" key="10">
    <source>
        <dbReference type="EMBL" id="AWG25642.1"/>
    </source>
</evidence>
<dbReference type="AlphaFoldDB" id="A0A2S1LPQ4"/>
<evidence type="ECO:0000256" key="4">
    <source>
        <dbReference type="ARBA" id="ARBA00022452"/>
    </source>
</evidence>
<evidence type="ECO:0000256" key="8">
    <source>
        <dbReference type="SAM" id="Coils"/>
    </source>
</evidence>
<evidence type="ECO:0000256" key="6">
    <source>
        <dbReference type="ARBA" id="ARBA00023136"/>
    </source>
</evidence>
<dbReference type="PANTHER" id="PTHR30026">
    <property type="entry name" value="OUTER MEMBRANE PROTEIN TOLC"/>
    <property type="match status" value="1"/>
</dbReference>
<dbReference type="GO" id="GO:1990281">
    <property type="term" value="C:efflux pump complex"/>
    <property type="evidence" value="ECO:0007669"/>
    <property type="project" value="TreeGrafter"/>
</dbReference>
<accession>A0A2S1LPQ4</accession>
<comment type="subcellular location">
    <subcellularLocation>
        <location evidence="1">Cell outer membrane</location>
    </subcellularLocation>
</comment>
<comment type="similarity">
    <text evidence="2">Belongs to the outer membrane factor (OMF) (TC 1.B.17) family.</text>
</comment>
<evidence type="ECO:0000256" key="5">
    <source>
        <dbReference type="ARBA" id="ARBA00022692"/>
    </source>
</evidence>
<dbReference type="Pfam" id="PF02321">
    <property type="entry name" value="OEP"/>
    <property type="match status" value="1"/>
</dbReference>
<evidence type="ECO:0000256" key="1">
    <source>
        <dbReference type="ARBA" id="ARBA00004442"/>
    </source>
</evidence>
<organism evidence="10 11">
    <name type="scientific">Flavobacterium kingsejongi</name>
    <dbReference type="NCBI Taxonomy" id="1678728"/>
    <lineage>
        <taxon>Bacteria</taxon>
        <taxon>Pseudomonadati</taxon>
        <taxon>Bacteroidota</taxon>
        <taxon>Flavobacteriia</taxon>
        <taxon>Flavobacteriales</taxon>
        <taxon>Flavobacteriaceae</taxon>
        <taxon>Flavobacterium</taxon>
    </lineage>
</organism>
<keyword evidence="8" id="KW-0175">Coiled coil</keyword>
<gene>
    <name evidence="10" type="ORF">FK004_10665</name>
</gene>
<sequence>MKHFLFNYLSLLSACFCLLGNTVIAQEKSPTTYVLSIEEALQLAKANNDHINSAKLNTEVSESELKEVKSHALPHVMAQATGKRLTNATLYEHGLSGSESLPPPPSSYQATMGLEASFNLYSGGKHEAAIEESEIRSRLAAINLQQQTGSISLQVLQHYLEMIRLSRLDSLYKDQINRENLRLKNINALYKNGKVTRSDVLRAEINLSNQQFAKTENESTILIFNNRLNVLLHLPEKSHIILSDTAVVNTIPDASNIINASASDSYTLQAAHENTELQQSRIKSAKSNYYPSIELISAYGYNYPNYLIYPYVDQVYAIGFVGVKVQYSLSSLYQNNHKVNAEKKRLEETRINENAAHDNAKLELSSLQIKVEDMREKIGIAQKNIEQSQVNYKIVSTKYFNQLALLTDLLEADNLYLQSKYRLIEAQISMLNYYYQILYTTGKL</sequence>
<dbReference type="Gene3D" id="1.20.1600.10">
    <property type="entry name" value="Outer membrane efflux proteins (OEP)"/>
    <property type="match status" value="1"/>
</dbReference>
<evidence type="ECO:0008006" key="12">
    <source>
        <dbReference type="Google" id="ProtNLM"/>
    </source>
</evidence>
<dbReference type="InterPro" id="IPR003423">
    <property type="entry name" value="OMP_efflux"/>
</dbReference>
<dbReference type="GO" id="GO:0015562">
    <property type="term" value="F:efflux transmembrane transporter activity"/>
    <property type="evidence" value="ECO:0007669"/>
    <property type="project" value="InterPro"/>
</dbReference>
<keyword evidence="4" id="KW-1134">Transmembrane beta strand</keyword>
<feature type="signal peptide" evidence="9">
    <location>
        <begin position="1"/>
        <end position="25"/>
    </location>
</feature>
<dbReference type="KEGG" id="fki:FK004_10665"/>
<evidence type="ECO:0000256" key="7">
    <source>
        <dbReference type="ARBA" id="ARBA00023237"/>
    </source>
</evidence>
<keyword evidence="6" id="KW-0472">Membrane</keyword>
<keyword evidence="11" id="KW-1185">Reference proteome</keyword>
<feature type="coiled-coil region" evidence="8">
    <location>
        <begin position="329"/>
        <end position="391"/>
    </location>
</feature>
<keyword evidence="3" id="KW-0813">Transport</keyword>
<dbReference type="Proteomes" id="UP000244677">
    <property type="component" value="Chromosome"/>
</dbReference>
<evidence type="ECO:0000313" key="11">
    <source>
        <dbReference type="Proteomes" id="UP000244677"/>
    </source>
</evidence>
<dbReference type="PANTHER" id="PTHR30026:SF20">
    <property type="entry name" value="OUTER MEMBRANE PROTEIN TOLC"/>
    <property type="match status" value="1"/>
</dbReference>
<evidence type="ECO:0000256" key="3">
    <source>
        <dbReference type="ARBA" id="ARBA00022448"/>
    </source>
</evidence>
<keyword evidence="9" id="KW-0732">Signal</keyword>
<dbReference type="OrthoDB" id="1271612at2"/>
<dbReference type="GO" id="GO:0015288">
    <property type="term" value="F:porin activity"/>
    <property type="evidence" value="ECO:0007669"/>
    <property type="project" value="TreeGrafter"/>
</dbReference>
<name>A0A2S1LPQ4_9FLAO</name>
<evidence type="ECO:0000256" key="2">
    <source>
        <dbReference type="ARBA" id="ARBA00007613"/>
    </source>
</evidence>
<keyword evidence="5" id="KW-0812">Transmembrane</keyword>
<feature type="chain" id="PRO_5015446999" description="Transporter" evidence="9">
    <location>
        <begin position="26"/>
        <end position="444"/>
    </location>
</feature>
<dbReference type="GO" id="GO:0009279">
    <property type="term" value="C:cell outer membrane"/>
    <property type="evidence" value="ECO:0007669"/>
    <property type="project" value="UniProtKB-SubCell"/>
</dbReference>
<dbReference type="SUPFAM" id="SSF56954">
    <property type="entry name" value="Outer membrane efflux proteins (OEP)"/>
    <property type="match status" value="1"/>
</dbReference>
<evidence type="ECO:0000256" key="9">
    <source>
        <dbReference type="SAM" id="SignalP"/>
    </source>
</evidence>
<proteinExistence type="inferred from homology"/>
<protein>
    <recommendedName>
        <fullName evidence="12">Transporter</fullName>
    </recommendedName>
</protein>
<keyword evidence="7" id="KW-0998">Cell outer membrane</keyword>
<dbReference type="RefSeq" id="WP_108737217.1">
    <property type="nucleotide sequence ID" value="NZ_CP020919.1"/>
</dbReference>
<dbReference type="InterPro" id="IPR051906">
    <property type="entry name" value="TolC-like"/>
</dbReference>
<reference evidence="10 11" key="1">
    <citation type="submission" date="2017-04" db="EMBL/GenBank/DDBJ databases">
        <title>Complete genome sequence of Flavobacterium kingsejong AJ004.</title>
        <authorList>
            <person name="Lee P.C."/>
        </authorList>
    </citation>
    <scope>NUCLEOTIDE SEQUENCE [LARGE SCALE GENOMIC DNA]</scope>
    <source>
        <strain evidence="10 11">AJ004</strain>
    </source>
</reference>